<name>A0A3G4ZXY3_9VIRU</name>
<dbReference type="Gene3D" id="1.25.40.20">
    <property type="entry name" value="Ankyrin repeat-containing domain"/>
    <property type="match status" value="1"/>
</dbReference>
<proteinExistence type="predicted"/>
<gene>
    <name evidence="3" type="ORF">Faunusvirus42_5</name>
</gene>
<evidence type="ECO:0000313" key="3">
    <source>
        <dbReference type="EMBL" id="AYV79720.1"/>
    </source>
</evidence>
<dbReference type="SUPFAM" id="SSF48403">
    <property type="entry name" value="Ankyrin repeat"/>
    <property type="match status" value="1"/>
</dbReference>
<keyword evidence="2" id="KW-0040">ANK repeat</keyword>
<dbReference type="InterPro" id="IPR002110">
    <property type="entry name" value="Ankyrin_rpt"/>
</dbReference>
<protein>
    <submittedName>
        <fullName evidence="3">Uncharacterized protein</fullName>
    </submittedName>
</protein>
<sequence length="253" mass="29410">MSSQSGSQVEVHRDEFLKLVETNDEDKCIEYINKYNDFYDAIYSLDTYGGVVKRNILMYICINKLSRVAKALIDKKCDLTFQDEYEYTALMYASSYGLYDVVAYIIDNSLDMTTRCNHKLKLSEMMFLCYKRDNNANIVKMIDKGYDIYYKNDGDESLFTEAINNGRNQVVKKLIDIDTDFINGFNTYYNKRIKNAFYDDIMKYCAAKRDTIKCEIITTMNEASPTNALYQSFHTTYAVGLVDVICDFILLKV</sequence>
<dbReference type="EMBL" id="MK072173">
    <property type="protein sequence ID" value="AYV79720.1"/>
    <property type="molecule type" value="Genomic_DNA"/>
</dbReference>
<reference evidence="3" key="1">
    <citation type="submission" date="2018-10" db="EMBL/GenBank/DDBJ databases">
        <title>Hidden diversity of soil giant viruses.</title>
        <authorList>
            <person name="Schulz F."/>
            <person name="Alteio L."/>
            <person name="Goudeau D."/>
            <person name="Ryan E.M."/>
            <person name="Malmstrom R.R."/>
            <person name="Blanchard J."/>
            <person name="Woyke T."/>
        </authorList>
    </citation>
    <scope>NUCLEOTIDE SEQUENCE</scope>
    <source>
        <strain evidence="3">FNV1</strain>
    </source>
</reference>
<organism evidence="3">
    <name type="scientific">Faunusvirus sp</name>
    <dbReference type="NCBI Taxonomy" id="2487766"/>
    <lineage>
        <taxon>Viruses</taxon>
        <taxon>Varidnaviria</taxon>
        <taxon>Bamfordvirae</taxon>
        <taxon>Nucleocytoviricota</taxon>
        <taxon>Megaviricetes</taxon>
        <taxon>Imitervirales</taxon>
        <taxon>Mimiviridae</taxon>
    </lineage>
</organism>
<dbReference type="Pfam" id="PF12796">
    <property type="entry name" value="Ank_2"/>
    <property type="match status" value="1"/>
</dbReference>
<accession>A0A3G4ZXY3</accession>
<dbReference type="InterPro" id="IPR036770">
    <property type="entry name" value="Ankyrin_rpt-contain_sf"/>
</dbReference>
<dbReference type="SMART" id="SM00248">
    <property type="entry name" value="ANK"/>
    <property type="match status" value="3"/>
</dbReference>
<dbReference type="PANTHER" id="PTHR44207:SF1">
    <property type="entry name" value="SURFACE ANTIGEN BSPA-LIKE"/>
    <property type="match status" value="1"/>
</dbReference>
<keyword evidence="1" id="KW-0677">Repeat</keyword>
<evidence type="ECO:0000256" key="2">
    <source>
        <dbReference type="ARBA" id="ARBA00023043"/>
    </source>
</evidence>
<dbReference type="PANTHER" id="PTHR44207">
    <property type="entry name" value="SURFACE ANTIGEN BSPA-LIKE-RELATED"/>
    <property type="match status" value="1"/>
</dbReference>
<evidence type="ECO:0000256" key="1">
    <source>
        <dbReference type="ARBA" id="ARBA00022737"/>
    </source>
</evidence>